<evidence type="ECO:0000256" key="1">
    <source>
        <dbReference type="ARBA" id="ARBA00022679"/>
    </source>
</evidence>
<proteinExistence type="predicted"/>
<protein>
    <submittedName>
        <fullName evidence="4">Acetyltransferase, GNAT family</fullName>
    </submittedName>
</protein>
<reference evidence="4" key="1">
    <citation type="submission" date="2020-02" db="EMBL/GenBank/DDBJ databases">
        <authorList>
            <person name="Meier V. D."/>
        </authorList>
    </citation>
    <scope>NUCLEOTIDE SEQUENCE</scope>
    <source>
        <strain evidence="4">AVDCRST_MAG52</strain>
    </source>
</reference>
<dbReference type="AlphaFoldDB" id="A0A6J4IZ87"/>
<dbReference type="SUPFAM" id="SSF55729">
    <property type="entry name" value="Acyl-CoA N-acyltransferases (Nat)"/>
    <property type="match status" value="2"/>
</dbReference>
<gene>
    <name evidence="4" type="ORF">AVDCRST_MAG52-2924</name>
</gene>
<sequence>MADLPALPDGLTVRPLAADDVAGAAALLEAAEELDDTGEHWSPDDLTEWWVNDLLDLERDGLAVLAADGTLVAWATALALPTFRDAFRISLEARVLPAWRGRGIGRALLAWQLARGKEIHAERHPGHPAVLEVAVHTSMTSLESLVRRAGLSQERWYFVMERPLADLPRVPDLPGVELAPFTWDRDDEVRRAHNAAFTEHHGSAERDQTTWRTLFTGQRAFRPELSSLALADGAVVAYTLAYVFEADTAATGYEQVDLGQIGVLPAARGRGLAKATIAAVLRRAAEHGCRSAGLQVDSENTTGALRLYEGLGFTRRRTQVSWALALPPVGEAAAQ</sequence>
<feature type="domain" description="N-acetyltransferase" evidence="3">
    <location>
        <begin position="176"/>
        <end position="327"/>
    </location>
</feature>
<evidence type="ECO:0000259" key="3">
    <source>
        <dbReference type="PROSITE" id="PS51186"/>
    </source>
</evidence>
<keyword evidence="1 4" id="KW-0808">Transferase</keyword>
<dbReference type="PANTHER" id="PTHR43877">
    <property type="entry name" value="AMINOALKYLPHOSPHONATE N-ACETYLTRANSFERASE-RELATED-RELATED"/>
    <property type="match status" value="1"/>
</dbReference>
<dbReference type="GO" id="GO:0016747">
    <property type="term" value="F:acyltransferase activity, transferring groups other than amino-acyl groups"/>
    <property type="evidence" value="ECO:0007669"/>
    <property type="project" value="InterPro"/>
</dbReference>
<organism evidence="4">
    <name type="scientific">uncultured Blastococcus sp</name>
    <dbReference type="NCBI Taxonomy" id="217144"/>
    <lineage>
        <taxon>Bacteria</taxon>
        <taxon>Bacillati</taxon>
        <taxon>Actinomycetota</taxon>
        <taxon>Actinomycetes</taxon>
        <taxon>Geodermatophilales</taxon>
        <taxon>Geodermatophilaceae</taxon>
        <taxon>Blastococcus</taxon>
        <taxon>environmental samples</taxon>
    </lineage>
</organism>
<dbReference type="PROSITE" id="PS51186">
    <property type="entry name" value="GNAT"/>
    <property type="match status" value="2"/>
</dbReference>
<evidence type="ECO:0000313" key="4">
    <source>
        <dbReference type="EMBL" id="CAA9265908.1"/>
    </source>
</evidence>
<evidence type="ECO:0000256" key="2">
    <source>
        <dbReference type="ARBA" id="ARBA00023315"/>
    </source>
</evidence>
<feature type="domain" description="N-acetyltransferase" evidence="3">
    <location>
        <begin position="11"/>
        <end position="165"/>
    </location>
</feature>
<dbReference type="InterPro" id="IPR016181">
    <property type="entry name" value="Acyl_CoA_acyltransferase"/>
</dbReference>
<dbReference type="Gene3D" id="3.40.630.30">
    <property type="match status" value="1"/>
</dbReference>
<dbReference type="InterPro" id="IPR000182">
    <property type="entry name" value="GNAT_dom"/>
</dbReference>
<dbReference type="CDD" id="cd04301">
    <property type="entry name" value="NAT_SF"/>
    <property type="match status" value="2"/>
</dbReference>
<dbReference type="Pfam" id="PF00583">
    <property type="entry name" value="Acetyltransf_1"/>
    <property type="match status" value="2"/>
</dbReference>
<dbReference type="InterPro" id="IPR050832">
    <property type="entry name" value="Bact_Acetyltransf"/>
</dbReference>
<accession>A0A6J4IZ87</accession>
<keyword evidence="2" id="KW-0012">Acyltransferase</keyword>
<name>A0A6J4IZ87_9ACTN</name>
<dbReference type="EMBL" id="CADCTN010000201">
    <property type="protein sequence ID" value="CAA9265908.1"/>
    <property type="molecule type" value="Genomic_DNA"/>
</dbReference>